<evidence type="ECO:0000256" key="1">
    <source>
        <dbReference type="ARBA" id="ARBA00004141"/>
    </source>
</evidence>
<sequence length="85" mass="9486">MKEEFERFGLKNFASIIIISEIIGAIGLLFGLVYNTLLIISSLGFSVLMLAGLVIRIKLKDNIWIALPAFLLLVLNAYIFWAAIN</sequence>
<accession>A0A1H1RIB0</accession>
<keyword evidence="4 5" id="KW-0472">Membrane</keyword>
<keyword evidence="7" id="KW-1185">Reference proteome</keyword>
<feature type="transmembrane region" description="Helical" evidence="5">
    <location>
        <begin position="62"/>
        <end position="84"/>
    </location>
</feature>
<dbReference type="AlphaFoldDB" id="A0A1H1RIB0"/>
<dbReference type="RefSeq" id="WP_089663455.1">
    <property type="nucleotide sequence ID" value="NZ_LT629745.1"/>
</dbReference>
<dbReference type="InterPro" id="IPR032808">
    <property type="entry name" value="DoxX"/>
</dbReference>
<dbReference type="Pfam" id="PF13564">
    <property type="entry name" value="DoxX_2"/>
    <property type="match status" value="1"/>
</dbReference>
<comment type="subcellular location">
    <subcellularLocation>
        <location evidence="1">Membrane</location>
        <topology evidence="1">Multi-pass membrane protein</topology>
    </subcellularLocation>
</comment>
<name>A0A1H1RIB0_9FLAO</name>
<evidence type="ECO:0000313" key="7">
    <source>
        <dbReference type="Proteomes" id="UP000198858"/>
    </source>
</evidence>
<dbReference type="Proteomes" id="UP000198858">
    <property type="component" value="Chromosome I"/>
</dbReference>
<dbReference type="GO" id="GO:0016020">
    <property type="term" value="C:membrane"/>
    <property type="evidence" value="ECO:0007669"/>
    <property type="project" value="UniProtKB-SubCell"/>
</dbReference>
<evidence type="ECO:0000256" key="2">
    <source>
        <dbReference type="ARBA" id="ARBA00022692"/>
    </source>
</evidence>
<evidence type="ECO:0000256" key="3">
    <source>
        <dbReference type="ARBA" id="ARBA00022989"/>
    </source>
</evidence>
<keyword evidence="3 5" id="KW-1133">Transmembrane helix</keyword>
<proteinExistence type="predicted"/>
<protein>
    <submittedName>
        <fullName evidence="6">DoxX-like family protein</fullName>
    </submittedName>
</protein>
<reference evidence="6 7" key="1">
    <citation type="submission" date="2016-10" db="EMBL/GenBank/DDBJ databases">
        <authorList>
            <person name="Varghese N."/>
            <person name="Submissions S."/>
        </authorList>
    </citation>
    <scope>NUCLEOTIDE SEQUENCE [LARGE SCALE GENOMIC DNA]</scope>
    <source>
        <strain evidence="6 7">Mar_2010_102</strain>
    </source>
</reference>
<dbReference type="STRING" id="1250231.SAMN04488552_2881"/>
<evidence type="ECO:0000313" key="6">
    <source>
        <dbReference type="EMBL" id="SDS34679.1"/>
    </source>
</evidence>
<dbReference type="EMBL" id="LT629745">
    <property type="protein sequence ID" value="SDS34679.1"/>
    <property type="molecule type" value="Genomic_DNA"/>
</dbReference>
<keyword evidence="2 5" id="KW-0812">Transmembrane</keyword>
<organism evidence="6 7">
    <name type="scientific">Christiangramia echinicola</name>
    <dbReference type="NCBI Taxonomy" id="279359"/>
    <lineage>
        <taxon>Bacteria</taxon>
        <taxon>Pseudomonadati</taxon>
        <taxon>Bacteroidota</taxon>
        <taxon>Flavobacteriia</taxon>
        <taxon>Flavobacteriales</taxon>
        <taxon>Flavobacteriaceae</taxon>
        <taxon>Christiangramia</taxon>
    </lineage>
</organism>
<evidence type="ECO:0000256" key="5">
    <source>
        <dbReference type="SAM" id="Phobius"/>
    </source>
</evidence>
<feature type="transmembrane region" description="Helical" evidence="5">
    <location>
        <begin position="37"/>
        <end position="55"/>
    </location>
</feature>
<gene>
    <name evidence="6" type="ORF">SAMN04488552_2881</name>
</gene>
<evidence type="ECO:0000256" key="4">
    <source>
        <dbReference type="ARBA" id="ARBA00023136"/>
    </source>
</evidence>
<feature type="transmembrane region" description="Helical" evidence="5">
    <location>
        <begin position="12"/>
        <end position="31"/>
    </location>
</feature>